<dbReference type="Proteomes" id="UP001171606">
    <property type="component" value="Unassembled WGS sequence"/>
</dbReference>
<proteinExistence type="predicted"/>
<sequence length="82" mass="9392">MPEDDRVFFHYVGDVIPMPAQPLESHSRVAQRIVRAAEFPDPAIRCRGTRAYKNRPFARHGMSAKCIPFHPASSPHAHHTYR</sequence>
<evidence type="ECO:0000313" key="1">
    <source>
        <dbReference type="EMBL" id="MDN7933330.1"/>
    </source>
</evidence>
<accession>A0ABT8PDY5</accession>
<comment type="caution">
    <text evidence="1">The sequence shown here is derived from an EMBL/GenBank/DDBJ whole genome shotgun (WGS) entry which is preliminary data.</text>
</comment>
<reference evidence="1" key="1">
    <citation type="submission" date="2023-07" db="EMBL/GenBank/DDBJ databases">
        <title>A collection of bacterial strains from the Burkholderia cepacia Research Laboratory and Repository.</title>
        <authorList>
            <person name="Lipuma J."/>
            <person name="Spilker T."/>
            <person name="Caverly L."/>
        </authorList>
    </citation>
    <scope>NUCLEOTIDE SEQUENCE</scope>
    <source>
        <strain evidence="1">AU42020</strain>
    </source>
</reference>
<evidence type="ECO:0000313" key="2">
    <source>
        <dbReference type="Proteomes" id="UP001171606"/>
    </source>
</evidence>
<gene>
    <name evidence="1" type="ORF">QZM52_18755</name>
</gene>
<organism evidence="1 2">
    <name type="scientific">Burkholderia metallica</name>
    <dbReference type="NCBI Taxonomy" id="488729"/>
    <lineage>
        <taxon>Bacteria</taxon>
        <taxon>Pseudomonadati</taxon>
        <taxon>Pseudomonadota</taxon>
        <taxon>Betaproteobacteria</taxon>
        <taxon>Burkholderiales</taxon>
        <taxon>Burkholderiaceae</taxon>
        <taxon>Burkholderia</taxon>
        <taxon>Burkholderia cepacia complex</taxon>
    </lineage>
</organism>
<keyword evidence="2" id="KW-1185">Reference proteome</keyword>
<name>A0ABT8PDY5_9BURK</name>
<protein>
    <recommendedName>
        <fullName evidence="3">Restriction endonuclease domain-containing protein</fullName>
    </recommendedName>
</protein>
<evidence type="ECO:0008006" key="3">
    <source>
        <dbReference type="Google" id="ProtNLM"/>
    </source>
</evidence>
<dbReference type="EMBL" id="JAUJSQ010000006">
    <property type="protein sequence ID" value="MDN7933330.1"/>
    <property type="molecule type" value="Genomic_DNA"/>
</dbReference>
<dbReference type="RefSeq" id="WP_226243650.1">
    <property type="nucleotide sequence ID" value="NZ_JAIZQJ010000014.1"/>
</dbReference>